<dbReference type="EMBL" id="FNKX01000002">
    <property type="protein sequence ID" value="SDR53524.1"/>
    <property type="molecule type" value="Genomic_DNA"/>
</dbReference>
<evidence type="ECO:0000313" key="1">
    <source>
        <dbReference type="EMBL" id="SDR53524.1"/>
    </source>
</evidence>
<evidence type="ECO:0000313" key="2">
    <source>
        <dbReference type="Proteomes" id="UP000199365"/>
    </source>
</evidence>
<dbReference type="AlphaFoldDB" id="A0A1H1JU37"/>
<organism evidence="1 2">
    <name type="scientific">Paraburkholderia tuberum</name>
    <dbReference type="NCBI Taxonomy" id="157910"/>
    <lineage>
        <taxon>Bacteria</taxon>
        <taxon>Pseudomonadati</taxon>
        <taxon>Pseudomonadota</taxon>
        <taxon>Betaproteobacteria</taxon>
        <taxon>Burkholderiales</taxon>
        <taxon>Burkholderiaceae</taxon>
        <taxon>Paraburkholderia</taxon>
    </lineage>
</organism>
<gene>
    <name evidence="1" type="ORF">SAMN05445850_5706</name>
</gene>
<proteinExistence type="predicted"/>
<keyword evidence="2" id="KW-1185">Reference proteome</keyword>
<dbReference type="Proteomes" id="UP000199365">
    <property type="component" value="Unassembled WGS sequence"/>
</dbReference>
<sequence>MGSSHRPKNFHIELENVDIDLISGGGLAILAVGIELSKNINTNAVRI</sequence>
<reference evidence="2" key="1">
    <citation type="submission" date="2016-10" db="EMBL/GenBank/DDBJ databases">
        <authorList>
            <person name="Varghese N."/>
            <person name="Submissions S."/>
        </authorList>
    </citation>
    <scope>NUCLEOTIDE SEQUENCE [LARGE SCALE GENOMIC DNA]</scope>
    <source>
        <strain evidence="2">DUS833</strain>
    </source>
</reference>
<accession>A0A1H1JU37</accession>
<protein>
    <submittedName>
        <fullName evidence="1">Uncharacterized protein</fullName>
    </submittedName>
</protein>
<name>A0A1H1JU37_9BURK</name>
<dbReference type="STRING" id="157910.SAMN05445850_5706"/>